<organism evidence="2 3">
    <name type="scientific">Strongylus vulgaris</name>
    <name type="common">Blood worm</name>
    <dbReference type="NCBI Taxonomy" id="40348"/>
    <lineage>
        <taxon>Eukaryota</taxon>
        <taxon>Metazoa</taxon>
        <taxon>Ecdysozoa</taxon>
        <taxon>Nematoda</taxon>
        <taxon>Chromadorea</taxon>
        <taxon>Rhabditida</taxon>
        <taxon>Rhabditina</taxon>
        <taxon>Rhabditomorpha</taxon>
        <taxon>Strongyloidea</taxon>
        <taxon>Strongylidae</taxon>
        <taxon>Strongylus</taxon>
    </lineage>
</organism>
<proteinExistence type="predicted"/>
<keyword evidence="3" id="KW-1185">Reference proteome</keyword>
<feature type="region of interest" description="Disordered" evidence="1">
    <location>
        <begin position="21"/>
        <end position="47"/>
    </location>
</feature>
<name>A0A3P7LYZ0_STRVU</name>
<evidence type="ECO:0000256" key="1">
    <source>
        <dbReference type="SAM" id="MobiDB-lite"/>
    </source>
</evidence>
<accession>A0A3P7LYZ0</accession>
<protein>
    <submittedName>
        <fullName evidence="2">Uncharacterized protein</fullName>
    </submittedName>
</protein>
<dbReference type="EMBL" id="UYYB01129465">
    <property type="protein sequence ID" value="VDM84348.1"/>
    <property type="molecule type" value="Genomic_DNA"/>
</dbReference>
<feature type="compositionally biased region" description="Basic and acidic residues" evidence="1">
    <location>
        <begin position="23"/>
        <end position="40"/>
    </location>
</feature>
<evidence type="ECO:0000313" key="3">
    <source>
        <dbReference type="Proteomes" id="UP000270094"/>
    </source>
</evidence>
<dbReference type="Proteomes" id="UP000270094">
    <property type="component" value="Unassembled WGS sequence"/>
</dbReference>
<evidence type="ECO:0000313" key="2">
    <source>
        <dbReference type="EMBL" id="VDM84348.1"/>
    </source>
</evidence>
<gene>
    <name evidence="2" type="ORF">SVUK_LOCUS19346</name>
</gene>
<sequence>MEKSERDVDALMTLTARMAIGSDSDRHLTHRRGVDGRGGKSMEMANE</sequence>
<dbReference type="AlphaFoldDB" id="A0A3P7LYZ0"/>
<reference evidence="2 3" key="1">
    <citation type="submission" date="2018-11" db="EMBL/GenBank/DDBJ databases">
        <authorList>
            <consortium name="Pathogen Informatics"/>
        </authorList>
    </citation>
    <scope>NUCLEOTIDE SEQUENCE [LARGE SCALE GENOMIC DNA]</scope>
</reference>